<name>A0ABM8B7Q4_9BIFI</name>
<dbReference type="EMBL" id="AP026798">
    <property type="protein sequence ID" value="BDR52836.1"/>
    <property type="molecule type" value="Genomic_DNA"/>
</dbReference>
<evidence type="ECO:0000313" key="5">
    <source>
        <dbReference type="Proteomes" id="UP001321766"/>
    </source>
</evidence>
<dbReference type="InterPro" id="IPR002935">
    <property type="entry name" value="SAM_O-MeTrfase"/>
</dbReference>
<keyword evidence="1" id="KW-0489">Methyltransferase</keyword>
<organism evidence="4 5">
    <name type="scientific">Bombiscardovia nodaiensis</name>
    <dbReference type="NCBI Taxonomy" id="2932181"/>
    <lineage>
        <taxon>Bacteria</taxon>
        <taxon>Bacillati</taxon>
        <taxon>Actinomycetota</taxon>
        <taxon>Actinomycetes</taxon>
        <taxon>Bifidobacteriales</taxon>
        <taxon>Bifidobacteriaceae</taxon>
        <taxon>Bombiscardovia</taxon>
    </lineage>
</organism>
<protein>
    <submittedName>
        <fullName evidence="4">O-methyltransferase</fullName>
    </submittedName>
</protein>
<dbReference type="SUPFAM" id="SSF53335">
    <property type="entry name" value="S-adenosyl-L-methionine-dependent methyltransferases"/>
    <property type="match status" value="1"/>
</dbReference>
<evidence type="ECO:0000256" key="1">
    <source>
        <dbReference type="ARBA" id="ARBA00022603"/>
    </source>
</evidence>
<dbReference type="Proteomes" id="UP001321766">
    <property type="component" value="Chromosome"/>
</dbReference>
<dbReference type="Gene3D" id="3.40.50.150">
    <property type="entry name" value="Vaccinia Virus protein VP39"/>
    <property type="match status" value="1"/>
</dbReference>
<proteinExistence type="predicted"/>
<dbReference type="Pfam" id="PF01596">
    <property type="entry name" value="Methyltransf_3"/>
    <property type="match status" value="1"/>
</dbReference>
<reference evidence="4 5" key="1">
    <citation type="journal article" date="2023" name="Microbiol. Spectr.">
        <title>Symbiosis of Carpenter Bees with Uncharacterized Lactic Acid Bacteria Showing NAD Auxotrophy.</title>
        <authorList>
            <person name="Kawasaki S."/>
            <person name="Ozawa K."/>
            <person name="Mori T."/>
            <person name="Yamamoto A."/>
            <person name="Ito M."/>
            <person name="Ohkuma M."/>
            <person name="Sakamoto M."/>
            <person name="Matsutani M."/>
        </authorList>
    </citation>
    <scope>NUCLEOTIDE SEQUENCE [LARGE SCALE GENOMIC DNA]</scope>
    <source>
        <strain evidence="4 5">Kim37-2</strain>
    </source>
</reference>
<gene>
    <name evidence="4" type="primary">safC</name>
    <name evidence="4" type="ORF">KIM372_07430</name>
</gene>
<sequence length="223" mass="24137">MNKTSYTNHAKAWEYAEACALNAESEFLASSRALASEAGFAQSCVAQGAFLKVVARASRAQSIILVGTGSVVETIRLIEGLGAGGQFTAVDSSAQGVDLIRQTFRSLSGHTTARLRAVNAPAKAYFPRLNPRDYDLIVVAGENDNYRDALAEAPRLLRERGQILFTDAMCFAQNEEDGGIMNPANRSERVTMIRQILDDYQESNDFDACLLPVGTGILLAAKR</sequence>
<evidence type="ECO:0000313" key="4">
    <source>
        <dbReference type="EMBL" id="BDR52836.1"/>
    </source>
</evidence>
<evidence type="ECO:0000256" key="2">
    <source>
        <dbReference type="ARBA" id="ARBA00022679"/>
    </source>
</evidence>
<dbReference type="InterPro" id="IPR029063">
    <property type="entry name" value="SAM-dependent_MTases_sf"/>
</dbReference>
<accession>A0ABM8B7Q4</accession>
<evidence type="ECO:0000256" key="3">
    <source>
        <dbReference type="ARBA" id="ARBA00022691"/>
    </source>
</evidence>
<keyword evidence="3" id="KW-0949">S-adenosyl-L-methionine</keyword>
<keyword evidence="5" id="KW-1185">Reference proteome</keyword>
<keyword evidence="2" id="KW-0808">Transferase</keyword>